<comment type="caution">
    <text evidence="1">The sequence shown here is derived from an EMBL/GenBank/DDBJ whole genome shotgun (WGS) entry which is preliminary data.</text>
</comment>
<name>A0AAI8W034_9PEZI</name>
<dbReference type="EMBL" id="CAUWAG010000020">
    <property type="protein sequence ID" value="CAJ2514228.1"/>
    <property type="molecule type" value="Genomic_DNA"/>
</dbReference>
<organism evidence="1 2">
    <name type="scientific">Anthostomella pinea</name>
    <dbReference type="NCBI Taxonomy" id="933095"/>
    <lineage>
        <taxon>Eukaryota</taxon>
        <taxon>Fungi</taxon>
        <taxon>Dikarya</taxon>
        <taxon>Ascomycota</taxon>
        <taxon>Pezizomycotina</taxon>
        <taxon>Sordariomycetes</taxon>
        <taxon>Xylariomycetidae</taxon>
        <taxon>Xylariales</taxon>
        <taxon>Xylariaceae</taxon>
        <taxon>Anthostomella</taxon>
    </lineage>
</organism>
<proteinExistence type="predicted"/>
<protein>
    <submittedName>
        <fullName evidence="1">Uu.00g023470.m01.CDS01</fullName>
    </submittedName>
</protein>
<evidence type="ECO:0000313" key="1">
    <source>
        <dbReference type="EMBL" id="CAJ2514228.1"/>
    </source>
</evidence>
<gene>
    <name evidence="1" type="ORF">KHLLAP_LOCUS14696</name>
</gene>
<sequence>MGPGHLVGRGVTEHETTYLRSTLRSLGPQFESLRRVLIVVPFDDTIFAEHSGRLVRVTSGLGDRLADIPRDEYQFVPLASDGLAQLFERDHQRRLPKRRRDMLLPHFHEIQ</sequence>
<dbReference type="AlphaFoldDB" id="A0AAI8W034"/>
<dbReference type="Proteomes" id="UP001295740">
    <property type="component" value="Unassembled WGS sequence"/>
</dbReference>
<accession>A0AAI8W034</accession>
<keyword evidence="2" id="KW-1185">Reference proteome</keyword>
<evidence type="ECO:0000313" key="2">
    <source>
        <dbReference type="Proteomes" id="UP001295740"/>
    </source>
</evidence>
<reference evidence="1" key="1">
    <citation type="submission" date="2023-10" db="EMBL/GenBank/DDBJ databases">
        <authorList>
            <person name="Hackl T."/>
        </authorList>
    </citation>
    <scope>NUCLEOTIDE SEQUENCE</scope>
</reference>